<dbReference type="PANTHER" id="PTHR30336:SF4">
    <property type="entry name" value="ENVELOPE BIOGENESIS FACTOR ELYC"/>
    <property type="match status" value="1"/>
</dbReference>
<evidence type="ECO:0000313" key="3">
    <source>
        <dbReference type="Proteomes" id="UP000218690"/>
    </source>
</evidence>
<accession>A0A2A4AMV5</accession>
<reference evidence="2 3" key="1">
    <citation type="submission" date="2017-09" db="EMBL/GenBank/DDBJ databases">
        <title>Draft Genome Sequence of Corynebacterium accolens AH4003.</title>
        <authorList>
            <person name="Chen Y."/>
            <person name="Oosthuysen W.F."/>
            <person name="Kelley S."/>
            <person name="Horswill A."/>
        </authorList>
    </citation>
    <scope>NUCLEOTIDE SEQUENCE [LARGE SCALE GENOMIC DNA]</scope>
    <source>
        <strain evidence="2 3">AH4003</strain>
    </source>
</reference>
<evidence type="ECO:0000313" key="2">
    <source>
        <dbReference type="EMBL" id="PCC83448.1"/>
    </source>
</evidence>
<dbReference type="GO" id="GO:0000270">
    <property type="term" value="P:peptidoglycan metabolic process"/>
    <property type="evidence" value="ECO:0007669"/>
    <property type="project" value="TreeGrafter"/>
</dbReference>
<dbReference type="Gene3D" id="3.40.50.620">
    <property type="entry name" value="HUPs"/>
    <property type="match status" value="1"/>
</dbReference>
<dbReference type="Pfam" id="PF02698">
    <property type="entry name" value="DUF218"/>
    <property type="match status" value="1"/>
</dbReference>
<dbReference type="InterPro" id="IPR014729">
    <property type="entry name" value="Rossmann-like_a/b/a_fold"/>
</dbReference>
<proteinExistence type="predicted"/>
<dbReference type="GO" id="GO:0005886">
    <property type="term" value="C:plasma membrane"/>
    <property type="evidence" value="ECO:0007669"/>
    <property type="project" value="TreeGrafter"/>
</dbReference>
<feature type="domain" description="DUF218" evidence="1">
    <location>
        <begin position="9"/>
        <end position="133"/>
    </location>
</feature>
<dbReference type="PANTHER" id="PTHR30336">
    <property type="entry name" value="INNER MEMBRANE PROTEIN, PROBABLE PERMEASE"/>
    <property type="match status" value="1"/>
</dbReference>
<gene>
    <name evidence="2" type="ORF">COM45_03615</name>
</gene>
<comment type="caution">
    <text evidence="2">The sequence shown here is derived from an EMBL/GenBank/DDBJ whole genome shotgun (WGS) entry which is preliminary data.</text>
</comment>
<sequence length="158" mass="17814">MFGPSLVPILVLGARVQGGVPGPMLESRLEHAFRIWRGQDIIVSGYGEAEVMAEYLVGRGVPREKIIVEPRATSTNENLENAYAMSKPPYFDVVTSDFHALRTKLWSWHLGIPIRVHPAFTPWALKPENYLREVLATPHSAARIMWRRLLPVISAFGR</sequence>
<dbReference type="AlphaFoldDB" id="A0A2A4AMV5"/>
<dbReference type="CDD" id="cd06259">
    <property type="entry name" value="YdcF-like"/>
    <property type="match status" value="1"/>
</dbReference>
<evidence type="ECO:0000259" key="1">
    <source>
        <dbReference type="Pfam" id="PF02698"/>
    </source>
</evidence>
<dbReference type="GO" id="GO:0043164">
    <property type="term" value="P:Gram-negative-bacterium-type cell wall biogenesis"/>
    <property type="evidence" value="ECO:0007669"/>
    <property type="project" value="TreeGrafter"/>
</dbReference>
<protein>
    <recommendedName>
        <fullName evidence="1">DUF218 domain-containing protein</fullName>
    </recommendedName>
</protein>
<dbReference type="InterPro" id="IPR003848">
    <property type="entry name" value="DUF218"/>
</dbReference>
<organism evidence="2 3">
    <name type="scientific">Corynebacterium accolens</name>
    <dbReference type="NCBI Taxonomy" id="38284"/>
    <lineage>
        <taxon>Bacteria</taxon>
        <taxon>Bacillati</taxon>
        <taxon>Actinomycetota</taxon>
        <taxon>Actinomycetes</taxon>
        <taxon>Mycobacteriales</taxon>
        <taxon>Corynebacteriaceae</taxon>
        <taxon>Corynebacterium</taxon>
    </lineage>
</organism>
<dbReference type="Proteomes" id="UP000218690">
    <property type="component" value="Unassembled WGS sequence"/>
</dbReference>
<dbReference type="EMBL" id="NWBP01000011">
    <property type="protein sequence ID" value="PCC83448.1"/>
    <property type="molecule type" value="Genomic_DNA"/>
</dbReference>
<dbReference type="InterPro" id="IPR051599">
    <property type="entry name" value="Cell_Envelope_Assoc"/>
</dbReference>
<name>A0A2A4AMV5_9CORY</name>